<evidence type="ECO:0000313" key="1">
    <source>
        <dbReference type="EMBL" id="SNT27796.1"/>
    </source>
</evidence>
<dbReference type="EMBL" id="FZOJ01000071">
    <property type="protein sequence ID" value="SNT27796.1"/>
    <property type="molecule type" value="Genomic_DNA"/>
</dbReference>
<protein>
    <submittedName>
        <fullName evidence="1">Type I restriction enzyme R protein N terminus (HSDR_N)</fullName>
    </submittedName>
</protein>
<sequence length="412" mass="47868">MRIFDEKINIKAIQHNSFKEDSVREEIVSPILKQLGYSAFKSNRIIRSKNLEHPYIQFGTKKENISIIPDYLIQVDNNNVFIIDAKAPSENILKGKNPEQAFSYAIHREVRVEKYVLCNGLELVVFDEKINIKAIQHNSFKEDSVREEIVSPILKQLGYSAFKSNRIIRSKNLEHPYIQFGTKKENISIIPDYLIQVDNNNVFIIDAKAPSENILKGKNPEQAFSYAIHREVRVEKYVLCNGLELVVFDVNDIKPIVHLKINEIEEKWEEVYRLLSPLAFTKPHIFDYKPDFGIWWLKSGMNPSMKFYFYDSGIGTIARVDEEIFTFTLTIPFEKECLASFDFNKKHFDSFIAQVPEDKRDKVKSSLTRYPFKYGAESETDSFKVSFSAILGPFVMENENEAYLPLKVVDFL</sequence>
<dbReference type="OrthoDB" id="6380146at2"/>
<proteinExistence type="predicted"/>
<dbReference type="Gene3D" id="3.90.1570.30">
    <property type="match status" value="1"/>
</dbReference>
<dbReference type="AlphaFoldDB" id="A0A239LAY9"/>
<reference evidence="1 2" key="1">
    <citation type="submission" date="2017-06" db="EMBL/GenBank/DDBJ databases">
        <authorList>
            <person name="Kim H.J."/>
            <person name="Triplett B.A."/>
        </authorList>
    </citation>
    <scope>NUCLEOTIDE SEQUENCE [LARGE SCALE GENOMIC DNA]</scope>
    <source>
        <strain evidence="1 2">SCA</strain>
    </source>
</reference>
<gene>
    <name evidence="1" type="ORF">SAMN05446037_10714</name>
</gene>
<accession>A0A239LAY9</accession>
<dbReference type="Proteomes" id="UP000198304">
    <property type="component" value="Unassembled WGS sequence"/>
</dbReference>
<dbReference type="RefSeq" id="WP_089285635.1">
    <property type="nucleotide sequence ID" value="NZ_FZOJ01000071.1"/>
</dbReference>
<evidence type="ECO:0000313" key="2">
    <source>
        <dbReference type="Proteomes" id="UP000198304"/>
    </source>
</evidence>
<keyword evidence="2" id="KW-1185">Reference proteome</keyword>
<name>A0A239LAY9_9FIRM</name>
<organism evidence="1 2">
    <name type="scientific">Anaerovirgula multivorans</name>
    <dbReference type="NCBI Taxonomy" id="312168"/>
    <lineage>
        <taxon>Bacteria</taxon>
        <taxon>Bacillati</taxon>
        <taxon>Bacillota</taxon>
        <taxon>Clostridia</taxon>
        <taxon>Peptostreptococcales</taxon>
        <taxon>Natronincolaceae</taxon>
        <taxon>Anaerovirgula</taxon>
    </lineage>
</organism>